<protein>
    <recommendedName>
        <fullName evidence="9">Transport permease protein</fullName>
    </recommendedName>
</protein>
<accession>A0A7Y9ZCF4</accession>
<feature type="transmembrane region" description="Helical" evidence="9">
    <location>
        <begin position="100"/>
        <end position="122"/>
    </location>
</feature>
<evidence type="ECO:0000256" key="3">
    <source>
        <dbReference type="ARBA" id="ARBA00022448"/>
    </source>
</evidence>
<dbReference type="PIRSF" id="PIRSF006648">
    <property type="entry name" value="DrrB"/>
    <property type="match status" value="1"/>
</dbReference>
<dbReference type="GO" id="GO:0043190">
    <property type="term" value="C:ATP-binding cassette (ABC) transporter complex"/>
    <property type="evidence" value="ECO:0007669"/>
    <property type="project" value="InterPro"/>
</dbReference>
<feature type="transmembrane region" description="Helical" evidence="9">
    <location>
        <begin position="221"/>
        <end position="243"/>
    </location>
</feature>
<dbReference type="PANTHER" id="PTHR30294">
    <property type="entry name" value="MEMBRANE COMPONENT OF ABC TRANSPORTER YHHJ-RELATED"/>
    <property type="match status" value="1"/>
</dbReference>
<dbReference type="AlphaFoldDB" id="A0A7Y9ZCF4"/>
<dbReference type="PROSITE" id="PS51012">
    <property type="entry name" value="ABC_TM2"/>
    <property type="match status" value="1"/>
</dbReference>
<keyword evidence="3 9" id="KW-0813">Transport</keyword>
<keyword evidence="5 9" id="KW-0812">Transmembrane</keyword>
<feature type="transmembrane region" description="Helical" evidence="9">
    <location>
        <begin position="61"/>
        <end position="79"/>
    </location>
</feature>
<comment type="similarity">
    <text evidence="2 9">Belongs to the ABC-2 integral membrane protein family.</text>
</comment>
<evidence type="ECO:0000256" key="7">
    <source>
        <dbReference type="ARBA" id="ARBA00023136"/>
    </source>
</evidence>
<proteinExistence type="inferred from homology"/>
<dbReference type="InterPro" id="IPR051449">
    <property type="entry name" value="ABC-2_transporter_component"/>
</dbReference>
<dbReference type="InterPro" id="IPR047817">
    <property type="entry name" value="ABC2_TM_bact-type"/>
</dbReference>
<feature type="transmembrane region" description="Helical" evidence="9">
    <location>
        <begin position="134"/>
        <end position="155"/>
    </location>
</feature>
<evidence type="ECO:0000256" key="4">
    <source>
        <dbReference type="ARBA" id="ARBA00022475"/>
    </source>
</evidence>
<evidence type="ECO:0000256" key="6">
    <source>
        <dbReference type="ARBA" id="ARBA00022989"/>
    </source>
</evidence>
<dbReference type="Pfam" id="PF01061">
    <property type="entry name" value="ABC2_membrane"/>
    <property type="match status" value="1"/>
</dbReference>
<evidence type="ECO:0000256" key="5">
    <source>
        <dbReference type="ARBA" id="ARBA00022692"/>
    </source>
</evidence>
<dbReference type="Proteomes" id="UP000547973">
    <property type="component" value="Unassembled WGS sequence"/>
</dbReference>
<sequence length="248" mass="26575">MSPGLTWNTAKRVLTQLRRDPRTLVMLIVLPAGLTWLLQYMFSESPVPPTGPIFNTIGPRIMGLFPLILMFLITSITMLRERQSGTLERLMVGPTGKADVILGYALAFGLVAAVQAIVMTAWSVWPLGLEIPTGLWHLGIVMVLDALVGTALGLLASAVAKTEFQAVQMMPLVIIPQLLLAGLFVNRTDMPAGLTYVSDALPVSYSIDAVNSILAGDGNAIWAPVAILVAFIAGALVLGSLTLRRRTT</sequence>
<dbReference type="InterPro" id="IPR013525">
    <property type="entry name" value="ABC2_TM"/>
</dbReference>
<evidence type="ECO:0000256" key="9">
    <source>
        <dbReference type="RuleBase" id="RU361157"/>
    </source>
</evidence>
<evidence type="ECO:0000256" key="1">
    <source>
        <dbReference type="ARBA" id="ARBA00004651"/>
    </source>
</evidence>
<dbReference type="InterPro" id="IPR000412">
    <property type="entry name" value="ABC_2_transport"/>
</dbReference>
<reference evidence="11 12" key="1">
    <citation type="submission" date="2020-07" db="EMBL/GenBank/DDBJ databases">
        <title>Sequencing the genomes of 1000 actinobacteria strains.</title>
        <authorList>
            <person name="Klenk H.-P."/>
        </authorList>
    </citation>
    <scope>NUCLEOTIDE SEQUENCE [LARGE SCALE GENOMIC DNA]</scope>
    <source>
        <strain evidence="11 12">DSM 19970</strain>
    </source>
</reference>
<dbReference type="RefSeq" id="WP_062074367.1">
    <property type="nucleotide sequence ID" value="NZ_BBRC01000002.1"/>
</dbReference>
<keyword evidence="12" id="KW-1185">Reference proteome</keyword>
<dbReference type="PANTHER" id="PTHR30294:SF38">
    <property type="entry name" value="TRANSPORT PERMEASE PROTEIN"/>
    <property type="match status" value="1"/>
</dbReference>
<evidence type="ECO:0000256" key="8">
    <source>
        <dbReference type="ARBA" id="ARBA00023251"/>
    </source>
</evidence>
<dbReference type="GO" id="GO:0046677">
    <property type="term" value="P:response to antibiotic"/>
    <property type="evidence" value="ECO:0007669"/>
    <property type="project" value="UniProtKB-KW"/>
</dbReference>
<name>A0A7Y9ZCF4_9MICO</name>
<dbReference type="GO" id="GO:0140359">
    <property type="term" value="F:ABC-type transporter activity"/>
    <property type="evidence" value="ECO:0007669"/>
    <property type="project" value="InterPro"/>
</dbReference>
<keyword evidence="6 9" id="KW-1133">Transmembrane helix</keyword>
<evidence type="ECO:0000256" key="2">
    <source>
        <dbReference type="ARBA" id="ARBA00007783"/>
    </source>
</evidence>
<dbReference type="OrthoDB" id="9776218at2"/>
<feature type="transmembrane region" description="Helical" evidence="9">
    <location>
        <begin position="167"/>
        <end position="185"/>
    </location>
</feature>
<feature type="domain" description="ABC transmembrane type-2" evidence="10">
    <location>
        <begin position="22"/>
        <end position="246"/>
    </location>
</feature>
<evidence type="ECO:0000313" key="12">
    <source>
        <dbReference type="Proteomes" id="UP000547973"/>
    </source>
</evidence>
<organism evidence="11 12">
    <name type="scientific">Demequina lutea</name>
    <dbReference type="NCBI Taxonomy" id="431489"/>
    <lineage>
        <taxon>Bacteria</taxon>
        <taxon>Bacillati</taxon>
        <taxon>Actinomycetota</taxon>
        <taxon>Actinomycetes</taxon>
        <taxon>Micrococcales</taxon>
        <taxon>Demequinaceae</taxon>
        <taxon>Demequina</taxon>
    </lineage>
</organism>
<feature type="transmembrane region" description="Helical" evidence="9">
    <location>
        <begin position="21"/>
        <end position="41"/>
    </location>
</feature>
<evidence type="ECO:0000259" key="10">
    <source>
        <dbReference type="PROSITE" id="PS51012"/>
    </source>
</evidence>
<gene>
    <name evidence="11" type="ORF">BKA03_002680</name>
</gene>
<comment type="subcellular location">
    <subcellularLocation>
        <location evidence="1 9">Cell membrane</location>
        <topology evidence="1 9">Multi-pass membrane protein</topology>
    </subcellularLocation>
</comment>
<dbReference type="EMBL" id="JACBZO010000001">
    <property type="protein sequence ID" value="NYI42561.1"/>
    <property type="molecule type" value="Genomic_DNA"/>
</dbReference>
<keyword evidence="7 9" id="KW-0472">Membrane</keyword>
<keyword evidence="8" id="KW-0046">Antibiotic resistance</keyword>
<comment type="caution">
    <text evidence="11">The sequence shown here is derived from an EMBL/GenBank/DDBJ whole genome shotgun (WGS) entry which is preliminary data.</text>
</comment>
<keyword evidence="4 9" id="KW-1003">Cell membrane</keyword>
<evidence type="ECO:0000313" key="11">
    <source>
        <dbReference type="EMBL" id="NYI42561.1"/>
    </source>
</evidence>